<evidence type="ECO:0000313" key="2">
    <source>
        <dbReference type="EMBL" id="CRG89929.1"/>
    </source>
</evidence>
<sequence length="187" mass="21833">MSNEGCSPEDFDHSTEDEFSEELSESNPVDFEQKMSYDYWPFTAHWCIPSFLIRANEEFHAGYLLLRPKEGHPERRVVRIHVQMELADQWGNVTTELDRWNSPWVKRFNPAAHEKKRCVNFGRLGLKDGKAGEFYISCQIRYNDENDNNLIHRGPRKVLNIKVLAEGENESDFEDESESEGQSEGEF</sequence>
<accession>A0A0U1M2Y0</accession>
<reference evidence="2 3" key="1">
    <citation type="submission" date="2015-04" db="EMBL/GenBank/DDBJ databases">
        <authorList>
            <person name="Syromyatnikov M.Y."/>
            <person name="Popov V.N."/>
        </authorList>
    </citation>
    <scope>NUCLEOTIDE SEQUENCE [LARGE SCALE GENOMIC DNA]</scope>
    <source>
        <strain evidence="2">WF-38-12</strain>
    </source>
</reference>
<dbReference type="EMBL" id="CVMT01000007">
    <property type="protein sequence ID" value="CRG89929.1"/>
    <property type="molecule type" value="Genomic_DNA"/>
</dbReference>
<feature type="region of interest" description="Disordered" evidence="1">
    <location>
        <begin position="168"/>
        <end position="187"/>
    </location>
</feature>
<name>A0A0U1M2Y0_TALIS</name>
<dbReference type="AlphaFoldDB" id="A0A0U1M2Y0"/>
<organism evidence="2 3">
    <name type="scientific">Talaromyces islandicus</name>
    <name type="common">Penicillium islandicum</name>
    <dbReference type="NCBI Taxonomy" id="28573"/>
    <lineage>
        <taxon>Eukaryota</taxon>
        <taxon>Fungi</taxon>
        <taxon>Dikarya</taxon>
        <taxon>Ascomycota</taxon>
        <taxon>Pezizomycotina</taxon>
        <taxon>Eurotiomycetes</taxon>
        <taxon>Eurotiomycetidae</taxon>
        <taxon>Eurotiales</taxon>
        <taxon>Trichocomaceae</taxon>
        <taxon>Talaromyces</taxon>
        <taxon>Talaromyces sect. Islandici</taxon>
    </lineage>
</organism>
<gene>
    <name evidence="2" type="ORF">PISL3812_06968</name>
</gene>
<keyword evidence="3" id="KW-1185">Reference proteome</keyword>
<evidence type="ECO:0000256" key="1">
    <source>
        <dbReference type="SAM" id="MobiDB-lite"/>
    </source>
</evidence>
<proteinExistence type="predicted"/>
<feature type="region of interest" description="Disordered" evidence="1">
    <location>
        <begin position="1"/>
        <end position="27"/>
    </location>
</feature>
<evidence type="ECO:0000313" key="3">
    <source>
        <dbReference type="Proteomes" id="UP000054383"/>
    </source>
</evidence>
<protein>
    <submittedName>
        <fullName evidence="2">Uncharacterized protein</fullName>
    </submittedName>
</protein>
<dbReference type="Proteomes" id="UP000054383">
    <property type="component" value="Unassembled WGS sequence"/>
</dbReference>